<name>A0A5R8ZTD6_PSENT</name>
<evidence type="ECO:0000313" key="2">
    <source>
        <dbReference type="Proteomes" id="UP000307510"/>
    </source>
</evidence>
<dbReference type="Proteomes" id="UP000307510">
    <property type="component" value="Unassembled WGS sequence"/>
</dbReference>
<comment type="caution">
    <text evidence="1">The sequence shown here is derived from an EMBL/GenBank/DDBJ whole genome shotgun (WGS) entry which is preliminary data.</text>
</comment>
<organism evidence="1 2">
    <name type="scientific">Pseudomonas nitroreducens</name>
    <dbReference type="NCBI Taxonomy" id="46680"/>
    <lineage>
        <taxon>Bacteria</taxon>
        <taxon>Pseudomonadati</taxon>
        <taxon>Pseudomonadota</taxon>
        <taxon>Gammaproteobacteria</taxon>
        <taxon>Pseudomonadales</taxon>
        <taxon>Pseudomonadaceae</taxon>
        <taxon>Pseudomonas</taxon>
    </lineage>
</organism>
<dbReference type="EMBL" id="VASG01000010">
    <property type="protein sequence ID" value="TLP69691.1"/>
    <property type="molecule type" value="Genomic_DNA"/>
</dbReference>
<dbReference type="Pfam" id="PF14595">
    <property type="entry name" value="Thioredoxin_9"/>
    <property type="match status" value="1"/>
</dbReference>
<reference evidence="2" key="2">
    <citation type="submission" date="2019-06" db="EMBL/GenBank/DDBJ databases">
        <title>AzeR, a transcriptional regulator that responds to azelaic acid in Pseudomonas nitroreducens.</title>
        <authorList>
            <person name="Bez C."/>
            <person name="Javvadi S.G."/>
            <person name="Bertani I."/>
            <person name="Devescovi G."/>
            <person name="Studholme D.J."/>
            <person name="Geller A."/>
            <person name="Levy A."/>
            <person name="Venturi V."/>
        </authorList>
    </citation>
    <scope>NUCLEOTIDE SEQUENCE [LARGE SCALE GENOMIC DNA]</scope>
    <source>
        <strain evidence="2">DSM 9128</strain>
    </source>
</reference>
<evidence type="ECO:0000313" key="1">
    <source>
        <dbReference type="EMBL" id="TLP69691.1"/>
    </source>
</evidence>
<dbReference type="AlphaFoldDB" id="A0A5R8ZTD6"/>
<dbReference type="InterPro" id="IPR036249">
    <property type="entry name" value="Thioredoxin-like_sf"/>
</dbReference>
<dbReference type="RefSeq" id="WP_138216715.1">
    <property type="nucleotide sequence ID" value="NZ_VASG01000010.1"/>
</dbReference>
<sequence length="170" mass="18826">MASYEELFSIGEGFDAFVAHGLPGEIAGVRKVQQLLAEPGTISADTLRRIQAIEGHYRLLIAGEMWCPDCQINVTVMDHLQRLHPRVELTVITKGRAEDDLRERMALDRILIPVVLVLDGDFQPVGRFIERPLEVVAGGDALKPAYRAGEYLESTLTDLLGLFEKAEGRG</sequence>
<dbReference type="Gene3D" id="3.40.30.10">
    <property type="entry name" value="Glutaredoxin"/>
    <property type="match status" value="1"/>
</dbReference>
<dbReference type="SUPFAM" id="SSF52833">
    <property type="entry name" value="Thioredoxin-like"/>
    <property type="match status" value="1"/>
</dbReference>
<proteinExistence type="predicted"/>
<accession>A0A5R8ZTD6</accession>
<reference evidence="1 2" key="1">
    <citation type="submission" date="2019-05" db="EMBL/GenBank/DDBJ databases">
        <authorList>
            <person name="Moore K."/>
            <person name="O'Neill P."/>
            <person name="Farbos A."/>
            <person name="Studholme D.J."/>
        </authorList>
    </citation>
    <scope>NUCLEOTIDE SEQUENCE [LARGE SCALE GENOMIC DNA]</scope>
    <source>
        <strain evidence="1 2">DSM 9128</strain>
    </source>
</reference>
<protein>
    <submittedName>
        <fullName evidence="1">Thioredoxin family protein</fullName>
    </submittedName>
</protein>
<gene>
    <name evidence="1" type="ORF">FEA48_27955</name>
</gene>